<sequence>MTIRIYPSRLPGEPLEIHEHGALTLHQWLSGNVDNYRSDIKHPIAVEVDGENIPATEWFDYVIAPSSEVRIYPIPFGLEAGTIAWIAVAISAASVAYALFFAPGAVDPGGYSSGTGDSLDVNPAKANQAKLGEPIRELFGRRRIYPDYVVQPVTRFSQDDPTVMTVEMFVALGFGQFSFGKGDMRIGATPVSSLGDSFAYTVFQPGQNVAGDRRSENWFNSTEVGGTSSGAGLDMAQTAPDKDDVVAQSLTVSGSTITFNGLSADDDTATNELPDSWIAGATVELIVPDQFVVTNDGAYSRITSDNLAELAPYVGMPVTLWYNSVDYSLFIASYTPHADATEEEEEVTASVTLAYESDTGTPFTGIPEGDIRLSVSHAGYQYKIFDVDGTSVTLQRLIDGVVNNTWPGFVARTVLDFDASGVNQNDSWMGPFLACPDNETIDMFEVNFFFPNGICWYDKKGRKQNRTVRWEVQYRVYGSGSGWMSKTGSYNTKNINGLGFTERITLSSPGLVEVRCRRTNEQGQDNSRDNMYWQSLRGRLLTSPSSYAGVTTMGVTVETGGKLAAQSDRRVNVVATRIYDTGAPRSISGALYHVGNSLGLDMDTDAIDALESAYWTPGNEFFDFETTDSTSALEVLQKIANAGKSYFLLTDGLASVAREGVKPWSGVISPHEMTEDLQTAFVAPSGDDYDGVDVTYINGTTWAEETVQCRTPDNPTPVKIEDYTLDGVLDRDRAYQIGMRRLMKYQQQRLTHTTSTELDALCYNIGDRIVLTDDIPGSQTVSTLIESMASVDGTTTFTVTERLDWSFPNPRVLIRYQDGSASSLMVATSAGDYRVSVPYLATFDDMILDDPGIEPPRLIFCDSSRVGYNVLVSEIAPQSDGTCQITAKQYKPSFYDHDNATYPGDTA</sequence>
<organism evidence="2 3">
    <name type="scientific">Citrobacter braakii</name>
    <dbReference type="NCBI Taxonomy" id="57706"/>
    <lineage>
        <taxon>Bacteria</taxon>
        <taxon>Pseudomonadati</taxon>
        <taxon>Pseudomonadota</taxon>
        <taxon>Gammaproteobacteria</taxon>
        <taxon>Enterobacterales</taxon>
        <taxon>Enterobacteriaceae</taxon>
        <taxon>Citrobacter</taxon>
        <taxon>Citrobacter freundii complex</taxon>
    </lineage>
</organism>
<keyword evidence="2" id="KW-0418">Kinase</keyword>
<name>A0A1V8NUF5_CITBR</name>
<dbReference type="GO" id="GO:0016301">
    <property type="term" value="F:kinase activity"/>
    <property type="evidence" value="ECO:0007669"/>
    <property type="project" value="UniProtKB-KW"/>
</dbReference>
<dbReference type="NCBIfam" id="NF040662">
    <property type="entry name" value="attach_TipJ_rel"/>
    <property type="match status" value="1"/>
</dbReference>
<keyword evidence="2" id="KW-0808">Transferase</keyword>
<evidence type="ECO:0000313" key="3">
    <source>
        <dbReference type="Proteomes" id="UP000192573"/>
    </source>
</evidence>
<proteinExistence type="predicted"/>
<feature type="domain" description="Tip attachment protein J HDII-ins2" evidence="1">
    <location>
        <begin position="437"/>
        <end position="537"/>
    </location>
</feature>
<dbReference type="Proteomes" id="UP000192573">
    <property type="component" value="Unassembled WGS sequence"/>
</dbReference>
<dbReference type="RefSeq" id="WP_080860113.1">
    <property type="nucleotide sequence ID" value="NZ_CP077405.1"/>
</dbReference>
<comment type="caution">
    <text evidence="2">The sequence shown here is derived from an EMBL/GenBank/DDBJ whole genome shotgun (WGS) entry which is preliminary data.</text>
</comment>
<dbReference type="Pfam" id="PF24801">
    <property type="entry name" value="FNIII-A_GpJ"/>
    <property type="match status" value="1"/>
</dbReference>
<dbReference type="InterPro" id="IPR055385">
    <property type="entry name" value="GpJ_HDII-ins2"/>
</dbReference>
<accession>A0A1V8NUF5</accession>
<evidence type="ECO:0000313" key="2">
    <source>
        <dbReference type="EMBL" id="OQM40051.1"/>
    </source>
</evidence>
<gene>
    <name evidence="2" type="ORF">BZK42_21675</name>
</gene>
<dbReference type="AlphaFoldDB" id="A0A1V8NUF5"/>
<evidence type="ECO:0000259" key="1">
    <source>
        <dbReference type="Pfam" id="PF24801"/>
    </source>
</evidence>
<protein>
    <submittedName>
        <fullName evidence="2">Kinase</fullName>
    </submittedName>
</protein>
<reference evidence="2 3" key="1">
    <citation type="submission" date="2017-03" db="EMBL/GenBank/DDBJ databases">
        <authorList>
            <person name="Afonso C.L."/>
            <person name="Miller P.J."/>
            <person name="Scott M.A."/>
            <person name="Spackman E."/>
            <person name="Goraichik I."/>
            <person name="Dimitrov K.M."/>
            <person name="Suarez D.L."/>
            <person name="Swayne D.E."/>
        </authorList>
    </citation>
    <scope>NUCLEOTIDE SEQUENCE [LARGE SCALE GENOMIC DNA]</scope>
    <source>
        <strain evidence="2 3">ATCC 51113</strain>
    </source>
</reference>
<dbReference type="EMBL" id="NAEW01000014">
    <property type="protein sequence ID" value="OQM40051.1"/>
    <property type="molecule type" value="Genomic_DNA"/>
</dbReference>